<accession>A0A1Y2D763</accession>
<dbReference type="AlphaFoldDB" id="A0A1Y2D763"/>
<dbReference type="GO" id="GO:0012505">
    <property type="term" value="C:endomembrane system"/>
    <property type="evidence" value="ECO:0007669"/>
    <property type="project" value="UniProtKB-SubCell"/>
</dbReference>
<evidence type="ECO:0000256" key="4">
    <source>
        <dbReference type="ARBA" id="ARBA00022692"/>
    </source>
</evidence>
<dbReference type="OrthoDB" id="414175at2759"/>
<name>A0A1Y2D763_9PEZI</name>
<sequence length="550" mass="62665">MGAKMPAPHQRFFSMRNPFSRCVLFAVALLFLLALTWKSDRIDDVTTQIMKAAATKSKTSTSTYQQPIGGDLPVATEADVVPVSDHVMDCSVNTTHMEELKTKYELQDGFQYMKRYVKINREPIARKSITKLKQEFLPDSFKTIDSNYANNYGQERCMEPLQVPVPESPYPATGNLTDFMFGVSTTFKRFNASKTSPVNEWTYWMTDGKGNSNGAKLVLLLLDATEDQILEAKTILDARGIDVDVYHSDSRMEMAVRYLTLVPTLYNHPERPNKKWLVTCDDDTFFPSVHLLTRKFEQYDPTQQLYIGTLSEDVNNIDRHGSQAFGGAGVFLSVPMAEQITNDYESCKTDEKVRESNSGWGPQGDILLRKCIYENTDVRLSLLRGLYQLDLYGDPSGFYESGIKPISLHHYKGGGWHLALPWQYTKIAHICGEDCTLMRFQTADDFIISTSFSVVQYPKGINFNLAQMERTFAAAPQDKGWNLDYIFDPQRPSLLKTGRKISWDLQDANVNDDNTVSQIYVRKANDWRWVDKNDVPMSKYDGVIELIWVP</sequence>
<feature type="domain" description="Fringe-like glycosyltransferase" evidence="9">
    <location>
        <begin position="263"/>
        <end position="354"/>
    </location>
</feature>
<dbReference type="STRING" id="1141098.A0A1Y2D763"/>
<comment type="subcellular location">
    <subcellularLocation>
        <location evidence="8">Endomembrane system</location>
        <topology evidence="8">Single-pass membrane protein</topology>
    </subcellularLocation>
    <subcellularLocation>
        <location evidence="1">Membrane</location>
        <topology evidence="1">Single-pass type II membrane protein</topology>
    </subcellularLocation>
</comment>
<evidence type="ECO:0000313" key="11">
    <source>
        <dbReference type="Proteomes" id="UP000193689"/>
    </source>
</evidence>
<dbReference type="Gene3D" id="3.90.550.50">
    <property type="match status" value="1"/>
</dbReference>
<keyword evidence="7" id="KW-0472">Membrane</keyword>
<keyword evidence="6" id="KW-1133">Transmembrane helix</keyword>
<organism evidence="10 11">
    <name type="scientific">Pseudomassariella vexata</name>
    <dbReference type="NCBI Taxonomy" id="1141098"/>
    <lineage>
        <taxon>Eukaryota</taxon>
        <taxon>Fungi</taxon>
        <taxon>Dikarya</taxon>
        <taxon>Ascomycota</taxon>
        <taxon>Pezizomycotina</taxon>
        <taxon>Sordariomycetes</taxon>
        <taxon>Xylariomycetidae</taxon>
        <taxon>Amphisphaeriales</taxon>
        <taxon>Pseudomassariaceae</taxon>
        <taxon>Pseudomassariella</taxon>
    </lineage>
</organism>
<proteinExistence type="predicted"/>
<evidence type="ECO:0000256" key="3">
    <source>
        <dbReference type="ARBA" id="ARBA00022679"/>
    </source>
</evidence>
<dbReference type="RefSeq" id="XP_040709496.1">
    <property type="nucleotide sequence ID" value="XM_040853534.1"/>
</dbReference>
<dbReference type="EMBL" id="MCFJ01000029">
    <property type="protein sequence ID" value="ORY55128.1"/>
    <property type="molecule type" value="Genomic_DNA"/>
</dbReference>
<dbReference type="PANTHER" id="PTHR10811">
    <property type="entry name" value="FRINGE-RELATED"/>
    <property type="match status" value="1"/>
</dbReference>
<dbReference type="GO" id="GO:0016757">
    <property type="term" value="F:glycosyltransferase activity"/>
    <property type="evidence" value="ECO:0007669"/>
    <property type="project" value="UniProtKB-KW"/>
</dbReference>
<dbReference type="InParanoid" id="A0A1Y2D763"/>
<dbReference type="Proteomes" id="UP000193689">
    <property type="component" value="Unassembled WGS sequence"/>
</dbReference>
<evidence type="ECO:0000256" key="5">
    <source>
        <dbReference type="ARBA" id="ARBA00022968"/>
    </source>
</evidence>
<keyword evidence="4" id="KW-0812">Transmembrane</keyword>
<dbReference type="InterPro" id="IPR003378">
    <property type="entry name" value="Fringe-like_glycosylTrfase"/>
</dbReference>
<dbReference type="GO" id="GO:0016020">
    <property type="term" value="C:membrane"/>
    <property type="evidence" value="ECO:0007669"/>
    <property type="project" value="UniProtKB-SubCell"/>
</dbReference>
<evidence type="ECO:0000256" key="1">
    <source>
        <dbReference type="ARBA" id="ARBA00004606"/>
    </source>
</evidence>
<evidence type="ECO:0000256" key="2">
    <source>
        <dbReference type="ARBA" id="ARBA00022676"/>
    </source>
</evidence>
<keyword evidence="11" id="KW-1185">Reference proteome</keyword>
<keyword evidence="5" id="KW-0735">Signal-anchor</keyword>
<dbReference type="Pfam" id="PF02434">
    <property type="entry name" value="Fringe"/>
    <property type="match status" value="1"/>
</dbReference>
<evidence type="ECO:0000256" key="7">
    <source>
        <dbReference type="ARBA" id="ARBA00023136"/>
    </source>
</evidence>
<keyword evidence="3 10" id="KW-0808">Transferase</keyword>
<comment type="caution">
    <text evidence="10">The sequence shown here is derived from an EMBL/GenBank/DDBJ whole genome shotgun (WGS) entry which is preliminary data.</text>
</comment>
<reference evidence="10 11" key="1">
    <citation type="submission" date="2016-07" db="EMBL/GenBank/DDBJ databases">
        <title>Pervasive Adenine N6-methylation of Active Genes in Fungi.</title>
        <authorList>
            <consortium name="DOE Joint Genome Institute"/>
            <person name="Mondo S.J."/>
            <person name="Dannebaum R.O."/>
            <person name="Kuo R.C."/>
            <person name="Labutti K."/>
            <person name="Haridas S."/>
            <person name="Kuo A."/>
            <person name="Salamov A."/>
            <person name="Ahrendt S.R."/>
            <person name="Lipzen A."/>
            <person name="Sullivan W."/>
            <person name="Andreopoulos W.B."/>
            <person name="Clum A."/>
            <person name="Lindquist E."/>
            <person name="Daum C."/>
            <person name="Ramamoorthy G.K."/>
            <person name="Gryganskyi A."/>
            <person name="Culley D."/>
            <person name="Magnuson J.K."/>
            <person name="James T.Y."/>
            <person name="O'Malley M.A."/>
            <person name="Stajich J.E."/>
            <person name="Spatafora J.W."/>
            <person name="Visel A."/>
            <person name="Grigoriev I.V."/>
        </authorList>
    </citation>
    <scope>NUCLEOTIDE SEQUENCE [LARGE SCALE GENOMIC DNA]</scope>
    <source>
        <strain evidence="10 11">CBS 129021</strain>
    </source>
</reference>
<keyword evidence="2" id="KW-0328">Glycosyltransferase</keyword>
<gene>
    <name evidence="10" type="ORF">BCR38DRAFT_127791</name>
</gene>
<evidence type="ECO:0000259" key="9">
    <source>
        <dbReference type="Pfam" id="PF02434"/>
    </source>
</evidence>
<dbReference type="GeneID" id="63769746"/>
<evidence type="ECO:0000256" key="8">
    <source>
        <dbReference type="ARBA" id="ARBA00037847"/>
    </source>
</evidence>
<dbReference type="FunFam" id="3.90.550.50:FF:000036">
    <property type="entry name" value="Putative glycosyltransferase family 31 protein"/>
    <property type="match status" value="1"/>
</dbReference>
<evidence type="ECO:0000313" key="10">
    <source>
        <dbReference type="EMBL" id="ORY55128.1"/>
    </source>
</evidence>
<protein>
    <submittedName>
        <fullName evidence="10">Family 31 glycosyltransferase</fullName>
    </submittedName>
</protein>
<evidence type="ECO:0000256" key="6">
    <source>
        <dbReference type="ARBA" id="ARBA00022989"/>
    </source>
</evidence>